<keyword evidence="6 9" id="KW-0472">Membrane</keyword>
<evidence type="ECO:0000256" key="5">
    <source>
        <dbReference type="ARBA" id="ARBA00023040"/>
    </source>
</evidence>
<feature type="transmembrane region" description="Helical" evidence="9">
    <location>
        <begin position="456"/>
        <end position="478"/>
    </location>
</feature>
<dbReference type="PANTHER" id="PTHR24228:SF59">
    <property type="entry name" value="NEUROPEPTIDE RECEPTOR 15"/>
    <property type="match status" value="1"/>
</dbReference>
<feature type="transmembrane region" description="Helical" evidence="9">
    <location>
        <begin position="212"/>
        <end position="235"/>
    </location>
</feature>
<feature type="transmembrane region" description="Helical" evidence="9">
    <location>
        <begin position="318"/>
        <end position="335"/>
    </location>
</feature>
<gene>
    <name evidence="11" type="ORF">QR680_019040</name>
</gene>
<name>A0AA39HM29_9BILA</name>
<dbReference type="InterPro" id="IPR000276">
    <property type="entry name" value="GPCR_Rhodpsn"/>
</dbReference>
<proteinExistence type="predicted"/>
<dbReference type="PANTHER" id="PTHR24228">
    <property type="entry name" value="B2 BRADYKININ RECEPTOR/ANGIOTENSIN II RECEPTOR"/>
    <property type="match status" value="1"/>
</dbReference>
<evidence type="ECO:0000256" key="9">
    <source>
        <dbReference type="SAM" id="Phobius"/>
    </source>
</evidence>
<evidence type="ECO:0000256" key="2">
    <source>
        <dbReference type="ARBA" id="ARBA00022475"/>
    </source>
</evidence>
<feature type="transmembrane region" description="Helical" evidence="9">
    <location>
        <begin position="247"/>
        <end position="269"/>
    </location>
</feature>
<feature type="transmembrane region" description="Helical" evidence="9">
    <location>
        <begin position="341"/>
        <end position="364"/>
    </location>
</feature>
<feature type="transmembrane region" description="Helical" evidence="9">
    <location>
        <begin position="498"/>
        <end position="521"/>
    </location>
</feature>
<accession>A0AA39HM29</accession>
<feature type="transmembrane region" description="Helical" evidence="9">
    <location>
        <begin position="577"/>
        <end position="599"/>
    </location>
</feature>
<dbReference type="PROSITE" id="PS50262">
    <property type="entry name" value="G_PROTEIN_RECEP_F1_2"/>
    <property type="match status" value="2"/>
</dbReference>
<dbReference type="PRINTS" id="PR00237">
    <property type="entry name" value="GPCRRHODOPSN"/>
</dbReference>
<feature type="transmembrane region" description="Helical" evidence="9">
    <location>
        <begin position="414"/>
        <end position="435"/>
    </location>
</feature>
<keyword evidence="8" id="KW-0807">Transducer</keyword>
<dbReference type="InterPro" id="IPR019424">
    <property type="entry name" value="7TM_GPCR_Srsx"/>
</dbReference>
<dbReference type="Proteomes" id="UP001175271">
    <property type="component" value="Unassembled WGS sequence"/>
</dbReference>
<dbReference type="CDD" id="cd00637">
    <property type="entry name" value="7tm_classA_rhodopsin-like"/>
    <property type="match status" value="2"/>
</dbReference>
<dbReference type="GO" id="GO:0004930">
    <property type="term" value="F:G protein-coupled receptor activity"/>
    <property type="evidence" value="ECO:0007669"/>
    <property type="project" value="UniProtKB-KW"/>
</dbReference>
<dbReference type="SMART" id="SM01381">
    <property type="entry name" value="7TM_GPCR_Srsx"/>
    <property type="match status" value="1"/>
</dbReference>
<feature type="transmembrane region" description="Helical" evidence="9">
    <location>
        <begin position="123"/>
        <end position="146"/>
    </location>
</feature>
<feature type="transmembrane region" description="Helical" evidence="9">
    <location>
        <begin position="542"/>
        <end position="565"/>
    </location>
</feature>
<keyword evidence="12" id="KW-1185">Reference proteome</keyword>
<sequence>MANVDDHIATMTIKMIIFLLACPSNMFVIFIILRSKALRREMFNILIVLLAIGDIVLCTCGPARVVAQMTLHFHYNNIVCLAVGTPLVYGDHVTQLAMSLIAVDRIYSVWNMTIPVVKRHDKLYISAVPLTLLVCLVPTGMMFFAIELTPTSTCQLGHSWSSAFSSYMFASTVFFCFGNFVAVAAVFAVYFHRVKTTAFKCIPRPKNSVKHILFGVAMVYLFCWCIPKIAMFMVLRSSEMPDITAEIFQLVALMGELLSTVMNVVVYMYTHKELRREIFGFMGWNTTVVRPLTSFEMASTFHEEWHAIIDASGNAHGIGGRSLAMAQIITMGLMLDEHPGVVALRVVIFAVGAIGNGFIVFLILRSTKIRSEKFNLLIVLLAIGDIILAFGAAVRSLQFVFIRNGKYQQITCLALGSPMILGDHVTQIAMLLIAIDRLDSVFRLIKIGTDAMYNCYIVAIPSVLLFSLIPTGLLFIGNDMSREMCTIAAIWNARFGNYMFAIMIVFNVSILALYLAIFILFKRYTRRTILTSLSSSRCNFQPIVYGVVTVYFLLWCIPKWIMFGLKIAQNFGPLLELASFMVGVFEQLSACVNILVYGYTHRDLRNSMKSFFSKKTPAATHFQVNTVSSSVRRTH</sequence>
<protein>
    <recommendedName>
        <fullName evidence="10">G-protein coupled receptors family 1 profile domain-containing protein</fullName>
    </recommendedName>
</protein>
<evidence type="ECO:0000256" key="1">
    <source>
        <dbReference type="ARBA" id="ARBA00004651"/>
    </source>
</evidence>
<comment type="subcellular location">
    <subcellularLocation>
        <location evidence="1">Cell membrane</location>
        <topology evidence="1">Multi-pass membrane protein</topology>
    </subcellularLocation>
</comment>
<feature type="transmembrane region" description="Helical" evidence="9">
    <location>
        <begin position="376"/>
        <end position="394"/>
    </location>
</feature>
<evidence type="ECO:0000313" key="12">
    <source>
        <dbReference type="Proteomes" id="UP001175271"/>
    </source>
</evidence>
<keyword evidence="5" id="KW-0297">G-protein coupled receptor</keyword>
<keyword evidence="4 9" id="KW-1133">Transmembrane helix</keyword>
<dbReference type="AlphaFoldDB" id="A0AA39HM29"/>
<dbReference type="Pfam" id="PF10320">
    <property type="entry name" value="7TM_GPCR_Srsx"/>
    <property type="match status" value="2"/>
</dbReference>
<evidence type="ECO:0000313" key="11">
    <source>
        <dbReference type="EMBL" id="KAK0407157.1"/>
    </source>
</evidence>
<evidence type="ECO:0000256" key="6">
    <source>
        <dbReference type="ARBA" id="ARBA00023136"/>
    </source>
</evidence>
<organism evidence="11 12">
    <name type="scientific">Steinernema hermaphroditum</name>
    <dbReference type="NCBI Taxonomy" id="289476"/>
    <lineage>
        <taxon>Eukaryota</taxon>
        <taxon>Metazoa</taxon>
        <taxon>Ecdysozoa</taxon>
        <taxon>Nematoda</taxon>
        <taxon>Chromadorea</taxon>
        <taxon>Rhabditida</taxon>
        <taxon>Tylenchina</taxon>
        <taxon>Panagrolaimomorpha</taxon>
        <taxon>Strongyloidoidea</taxon>
        <taxon>Steinernematidae</taxon>
        <taxon>Steinernema</taxon>
    </lineage>
</organism>
<evidence type="ECO:0000256" key="3">
    <source>
        <dbReference type="ARBA" id="ARBA00022692"/>
    </source>
</evidence>
<feature type="transmembrane region" description="Helical" evidence="9">
    <location>
        <begin position="12"/>
        <end position="33"/>
    </location>
</feature>
<evidence type="ECO:0000256" key="4">
    <source>
        <dbReference type="ARBA" id="ARBA00022989"/>
    </source>
</evidence>
<keyword evidence="7" id="KW-0675">Receptor</keyword>
<dbReference type="SUPFAM" id="SSF81321">
    <property type="entry name" value="Family A G protein-coupled receptor-like"/>
    <property type="match status" value="2"/>
</dbReference>
<evidence type="ECO:0000259" key="10">
    <source>
        <dbReference type="PROSITE" id="PS50262"/>
    </source>
</evidence>
<keyword evidence="3 9" id="KW-0812">Transmembrane</keyword>
<feature type="domain" description="G-protein coupled receptors family 1 profile" evidence="10">
    <location>
        <begin position="24"/>
        <end position="267"/>
    </location>
</feature>
<feature type="domain" description="G-protein coupled receptors family 1 profile" evidence="10">
    <location>
        <begin position="355"/>
        <end position="597"/>
    </location>
</feature>
<feature type="transmembrane region" description="Helical" evidence="9">
    <location>
        <begin position="45"/>
        <end position="67"/>
    </location>
</feature>
<evidence type="ECO:0000256" key="8">
    <source>
        <dbReference type="ARBA" id="ARBA00023224"/>
    </source>
</evidence>
<keyword evidence="2" id="KW-1003">Cell membrane</keyword>
<dbReference type="EMBL" id="JAUCMV010000004">
    <property type="protein sequence ID" value="KAK0407157.1"/>
    <property type="molecule type" value="Genomic_DNA"/>
</dbReference>
<feature type="transmembrane region" description="Helical" evidence="9">
    <location>
        <begin position="166"/>
        <end position="191"/>
    </location>
</feature>
<comment type="caution">
    <text evidence="11">The sequence shown here is derived from an EMBL/GenBank/DDBJ whole genome shotgun (WGS) entry which is preliminary data.</text>
</comment>
<dbReference type="InterPro" id="IPR017452">
    <property type="entry name" value="GPCR_Rhodpsn_7TM"/>
</dbReference>
<evidence type="ECO:0000256" key="7">
    <source>
        <dbReference type="ARBA" id="ARBA00023170"/>
    </source>
</evidence>
<dbReference type="GO" id="GO:0005886">
    <property type="term" value="C:plasma membrane"/>
    <property type="evidence" value="ECO:0007669"/>
    <property type="project" value="UniProtKB-SubCell"/>
</dbReference>
<dbReference type="Gene3D" id="1.20.1070.10">
    <property type="entry name" value="Rhodopsin 7-helix transmembrane proteins"/>
    <property type="match status" value="2"/>
</dbReference>
<reference evidence="11" key="1">
    <citation type="submission" date="2023-06" db="EMBL/GenBank/DDBJ databases">
        <title>Genomic analysis of the entomopathogenic nematode Steinernema hermaphroditum.</title>
        <authorList>
            <person name="Schwarz E.M."/>
            <person name="Heppert J.K."/>
            <person name="Baniya A."/>
            <person name="Schwartz H.T."/>
            <person name="Tan C.-H."/>
            <person name="Antoshechkin I."/>
            <person name="Sternberg P.W."/>
            <person name="Goodrich-Blair H."/>
            <person name="Dillman A.R."/>
        </authorList>
    </citation>
    <scope>NUCLEOTIDE SEQUENCE</scope>
    <source>
        <strain evidence="11">PS9179</strain>
        <tissue evidence="11">Whole animal</tissue>
    </source>
</reference>